<evidence type="ECO:0000313" key="2">
    <source>
        <dbReference type="Proteomes" id="UP001164746"/>
    </source>
</evidence>
<organism evidence="1 2">
    <name type="scientific">Mya arenaria</name>
    <name type="common">Soft-shell clam</name>
    <dbReference type="NCBI Taxonomy" id="6604"/>
    <lineage>
        <taxon>Eukaryota</taxon>
        <taxon>Metazoa</taxon>
        <taxon>Spiralia</taxon>
        <taxon>Lophotrochozoa</taxon>
        <taxon>Mollusca</taxon>
        <taxon>Bivalvia</taxon>
        <taxon>Autobranchia</taxon>
        <taxon>Heteroconchia</taxon>
        <taxon>Euheterodonta</taxon>
        <taxon>Imparidentia</taxon>
        <taxon>Neoheterodontei</taxon>
        <taxon>Myida</taxon>
        <taxon>Myoidea</taxon>
        <taxon>Myidae</taxon>
        <taxon>Mya</taxon>
    </lineage>
</organism>
<sequence length="67" mass="7384">MLPKSVVRKIEQENRSMAKDRLPEGTAVGLLFKMRCTLIICVLLLALIGSTCVPSVEEVIILETAQN</sequence>
<reference evidence="1" key="1">
    <citation type="submission" date="2022-11" db="EMBL/GenBank/DDBJ databases">
        <title>Centuries of genome instability and evolution in soft-shell clam transmissible cancer (bioRxiv).</title>
        <authorList>
            <person name="Hart S.F.M."/>
            <person name="Yonemitsu M.A."/>
            <person name="Giersch R.M."/>
            <person name="Beal B.F."/>
            <person name="Arriagada G."/>
            <person name="Davis B.W."/>
            <person name="Ostrander E.A."/>
            <person name="Goff S.P."/>
            <person name="Metzger M.J."/>
        </authorList>
    </citation>
    <scope>NUCLEOTIDE SEQUENCE</scope>
    <source>
        <strain evidence="1">MELC-2E11</strain>
        <tissue evidence="1">Siphon/mantle</tissue>
    </source>
</reference>
<accession>A0ABY7DUF5</accession>
<keyword evidence="2" id="KW-1185">Reference proteome</keyword>
<evidence type="ECO:0000313" key="1">
    <source>
        <dbReference type="EMBL" id="WAR01338.1"/>
    </source>
</evidence>
<gene>
    <name evidence="1" type="ORF">MAR_007896</name>
</gene>
<dbReference type="EMBL" id="CP111015">
    <property type="protein sequence ID" value="WAR01338.1"/>
    <property type="molecule type" value="Genomic_DNA"/>
</dbReference>
<proteinExistence type="predicted"/>
<name>A0ABY7DUF5_MYAAR</name>
<protein>
    <submittedName>
        <fullName evidence="1">Uncharacterized protein</fullName>
    </submittedName>
</protein>
<dbReference type="Proteomes" id="UP001164746">
    <property type="component" value="Chromosome 4"/>
</dbReference>